<evidence type="ECO:0000313" key="1">
    <source>
        <dbReference type="EMBL" id="VAW65914.1"/>
    </source>
</evidence>
<sequence length="124" mass="14384">MKYILAIVLLYTPQFACADVSLSFKDMLLTNSKQSTDYQIRQNQLRLSESGSQRINIFDQNSQQFVSFDPVSGKSSVFNEKILQQRINQFNQNRLKEIAKVEKKMQVELKTMTEKEQEVGQSLL</sequence>
<reference evidence="1" key="1">
    <citation type="submission" date="2018-06" db="EMBL/GenBank/DDBJ databases">
        <authorList>
            <person name="Zhirakovskaya E."/>
        </authorList>
    </citation>
    <scope>NUCLEOTIDE SEQUENCE</scope>
</reference>
<proteinExistence type="predicted"/>
<gene>
    <name evidence="1" type="ORF">MNBD_GAMMA10-2503</name>
</gene>
<dbReference type="EMBL" id="UOFJ01000197">
    <property type="protein sequence ID" value="VAW65914.1"/>
    <property type="molecule type" value="Genomic_DNA"/>
</dbReference>
<protein>
    <submittedName>
        <fullName evidence="1">Uncharacterized protein</fullName>
    </submittedName>
</protein>
<dbReference type="AlphaFoldDB" id="A0A3B0YB75"/>
<accession>A0A3B0YB75</accession>
<feature type="non-terminal residue" evidence="1">
    <location>
        <position position="124"/>
    </location>
</feature>
<name>A0A3B0YB75_9ZZZZ</name>
<organism evidence="1">
    <name type="scientific">hydrothermal vent metagenome</name>
    <dbReference type="NCBI Taxonomy" id="652676"/>
    <lineage>
        <taxon>unclassified sequences</taxon>
        <taxon>metagenomes</taxon>
        <taxon>ecological metagenomes</taxon>
    </lineage>
</organism>